<keyword evidence="3" id="KW-1185">Reference proteome</keyword>
<dbReference type="PANTHER" id="PTHR37947">
    <property type="entry name" value="BLL2462 PROTEIN"/>
    <property type="match status" value="1"/>
</dbReference>
<dbReference type="Pfam" id="PF07090">
    <property type="entry name" value="GATase1_like"/>
    <property type="match status" value="1"/>
</dbReference>
<protein>
    <recommendedName>
        <fullName evidence="1">Putative glutamine amidotransferase domain-containing protein</fullName>
    </recommendedName>
</protein>
<comment type="caution">
    <text evidence="2">The sequence shown here is derived from an EMBL/GenBank/DDBJ whole genome shotgun (WGS) entry which is preliminary data.</text>
</comment>
<organism evidence="2 3">
    <name type="scientific">Oceanobacillus sojae</name>
    <dbReference type="NCBI Taxonomy" id="582851"/>
    <lineage>
        <taxon>Bacteria</taxon>
        <taxon>Bacillati</taxon>
        <taxon>Bacillota</taxon>
        <taxon>Bacilli</taxon>
        <taxon>Bacillales</taxon>
        <taxon>Bacillaceae</taxon>
        <taxon>Oceanobacillus</taxon>
    </lineage>
</organism>
<feature type="domain" description="Putative glutamine amidotransferase" evidence="1">
    <location>
        <begin position="2"/>
        <end position="242"/>
    </location>
</feature>
<dbReference type="InterPro" id="IPR017027">
    <property type="entry name" value="STM3548-like"/>
</dbReference>
<gene>
    <name evidence="2" type="ORF">OSO01_32270</name>
</gene>
<dbReference type="CDD" id="cd03143">
    <property type="entry name" value="A4_beta-galactosidase_middle_domain"/>
    <property type="match status" value="1"/>
</dbReference>
<dbReference type="InterPro" id="IPR029062">
    <property type="entry name" value="Class_I_gatase-like"/>
</dbReference>
<evidence type="ECO:0000259" key="1">
    <source>
        <dbReference type="Pfam" id="PF07090"/>
    </source>
</evidence>
<dbReference type="PIRSF" id="PIRSF034405">
    <property type="entry name" value="UCP034405"/>
    <property type="match status" value="1"/>
</dbReference>
<name>A0A511ZM08_9BACI</name>
<proteinExistence type="predicted"/>
<evidence type="ECO:0000313" key="3">
    <source>
        <dbReference type="Proteomes" id="UP000321558"/>
    </source>
</evidence>
<dbReference type="EMBL" id="BJYM01000013">
    <property type="protein sequence ID" value="GEN88488.1"/>
    <property type="molecule type" value="Genomic_DNA"/>
</dbReference>
<dbReference type="OrthoDB" id="9781333at2"/>
<evidence type="ECO:0000313" key="2">
    <source>
        <dbReference type="EMBL" id="GEN88488.1"/>
    </source>
</evidence>
<dbReference type="Proteomes" id="UP000321558">
    <property type="component" value="Unassembled WGS sequence"/>
</dbReference>
<dbReference type="PANTHER" id="PTHR37947:SF1">
    <property type="entry name" value="BLL2462 PROTEIN"/>
    <property type="match status" value="1"/>
</dbReference>
<reference evidence="2 3" key="1">
    <citation type="submission" date="2019-07" db="EMBL/GenBank/DDBJ databases">
        <title>Whole genome shotgun sequence of Oceanobacillus sojae NBRC 105379.</title>
        <authorList>
            <person name="Hosoyama A."/>
            <person name="Uohara A."/>
            <person name="Ohji S."/>
            <person name="Ichikawa N."/>
        </authorList>
    </citation>
    <scope>NUCLEOTIDE SEQUENCE [LARGE SCALE GENOMIC DNA]</scope>
    <source>
        <strain evidence="2 3">NBRC 105379</strain>
    </source>
</reference>
<accession>A0A511ZM08</accession>
<dbReference type="AlphaFoldDB" id="A0A511ZM08"/>
<dbReference type="SUPFAM" id="SSF52317">
    <property type="entry name" value="Class I glutamine amidotransferase-like"/>
    <property type="match status" value="1"/>
</dbReference>
<dbReference type="RefSeq" id="WP_147211427.1">
    <property type="nucleotide sequence ID" value="NZ_BJYM01000013.1"/>
</dbReference>
<sequence length="244" mass="27872">MKILFIGESWTIHMIHAKGFDTFESTEYVEGATYLLEGLKEEGFDITYMPSHEVQVRFPKTLEELNKYDSIVLSDIGSNTFLLQNATFYNMEKIPNALSLIKEYVQNGGGFLMIGGYLSFMGIEGKANYKNTILNEVFPVEMKDYDDRAEYPEGINPKTVKEHEITKGITAWPAFLGYNRFKAKSDAEVLVTAGEDPFLVVGKYEKGKTACFASDCAPHWGSEEFMNWSYYKPVWNRILNHISR</sequence>
<dbReference type="InterPro" id="IPR010768">
    <property type="entry name" value="GATase1-like"/>
</dbReference>
<dbReference type="Gene3D" id="3.40.50.880">
    <property type="match status" value="1"/>
</dbReference>